<dbReference type="EMBL" id="BCNV01000001">
    <property type="protein sequence ID" value="GAS80322.1"/>
    <property type="molecule type" value="Genomic_DNA"/>
</dbReference>
<comment type="caution">
    <text evidence="1">The sequence shown here is derived from an EMBL/GenBank/DDBJ whole genome shotgun (WGS) entry which is preliminary data.</text>
</comment>
<accession>A0A100VI98</accession>
<name>A0A100VI98_PAEAM</name>
<dbReference type="AlphaFoldDB" id="A0A100VI98"/>
<sequence>MRRVVNTGTLYEIHPKQYKKEAKLINNWIPLQDNEYKRVWDKFDKDFSFKPSIYPKDWPTFSIHGPYITFEMIKNYKEEEINELEEVCKTIFKSCLEPHEYLYALDWQHESFYYSPYLQEASPRILFYPDGDYYLFLKKDFSFGYLGHPWEQSITIFGEELVQKFITHKPNIFDGIIRRSSHLQIT</sequence>
<reference evidence="2" key="2">
    <citation type="submission" date="2016-01" db="EMBL/GenBank/DDBJ databases">
        <title>Draft Genome Sequence of Paenibacillus amylolyticus Heshi-A3 that Was Isolated from Fermented Rice Bran with Aging Salted Mackerel, Which Was Named Heshiko as Traditional Fermented Seafood in Japan.</title>
        <authorList>
            <person name="Akuzawa S."/>
            <person name="Nakagawa J."/>
            <person name="Kanekatsu T."/>
            <person name="Kubota E."/>
            <person name="Ohtake R."/>
            <person name="Suzuki T."/>
            <person name="Kanesaki Y."/>
        </authorList>
    </citation>
    <scope>NUCLEOTIDE SEQUENCE [LARGE SCALE GENOMIC DNA]</scope>
    <source>
        <strain evidence="2">Heshi-A3</strain>
    </source>
</reference>
<dbReference type="Pfam" id="PF10898">
    <property type="entry name" value="DUF2716"/>
    <property type="match status" value="1"/>
</dbReference>
<gene>
    <name evidence="1" type="ORF">PAHA3_0392</name>
</gene>
<dbReference type="Proteomes" id="UP000069697">
    <property type="component" value="Unassembled WGS sequence"/>
</dbReference>
<evidence type="ECO:0000313" key="2">
    <source>
        <dbReference type="Proteomes" id="UP000069697"/>
    </source>
</evidence>
<proteinExistence type="predicted"/>
<organism evidence="1 2">
    <name type="scientific">Paenibacillus amylolyticus</name>
    <dbReference type="NCBI Taxonomy" id="1451"/>
    <lineage>
        <taxon>Bacteria</taxon>
        <taxon>Bacillati</taxon>
        <taxon>Bacillota</taxon>
        <taxon>Bacilli</taxon>
        <taxon>Bacillales</taxon>
        <taxon>Paenibacillaceae</taxon>
        <taxon>Paenibacillus</taxon>
    </lineage>
</organism>
<evidence type="ECO:0000313" key="1">
    <source>
        <dbReference type="EMBL" id="GAS80322.1"/>
    </source>
</evidence>
<reference evidence="1 2" key="1">
    <citation type="journal article" date="2016" name="Genome Announc.">
        <title>Draft Genome Sequence of Paenibacillus amylolyticus Heshi-A3, Isolated from Fermented Rice Bran in a Japanese Fermented Seafood Dish.</title>
        <authorList>
            <person name="Akuzawa S."/>
            <person name="Nagaoka J."/>
            <person name="Kanekatsu M."/>
            <person name="Kubota E."/>
            <person name="Ohtake R."/>
            <person name="Suzuki T."/>
            <person name="Kanesaki Y."/>
        </authorList>
    </citation>
    <scope>NUCLEOTIDE SEQUENCE [LARGE SCALE GENOMIC DNA]</scope>
    <source>
        <strain evidence="1 2">Heshi-A3</strain>
    </source>
</reference>
<protein>
    <recommendedName>
        <fullName evidence="3">DUF2716 domain-containing protein</fullName>
    </recommendedName>
</protein>
<evidence type="ECO:0008006" key="3">
    <source>
        <dbReference type="Google" id="ProtNLM"/>
    </source>
</evidence>
<dbReference type="InterPro" id="IPR020323">
    <property type="entry name" value="DUF2716"/>
</dbReference>